<dbReference type="CDD" id="cd13999">
    <property type="entry name" value="STKc_MAP3K-like"/>
    <property type="match status" value="1"/>
</dbReference>
<dbReference type="PROSITE" id="PS00108">
    <property type="entry name" value="PROTEIN_KINASE_ST"/>
    <property type="match status" value="1"/>
</dbReference>
<dbReference type="GO" id="GO:0005524">
    <property type="term" value="F:ATP binding"/>
    <property type="evidence" value="ECO:0007669"/>
    <property type="project" value="UniProtKB-KW"/>
</dbReference>
<evidence type="ECO:0000256" key="3">
    <source>
        <dbReference type="ARBA" id="ARBA00022527"/>
    </source>
</evidence>
<evidence type="ECO:0000256" key="4">
    <source>
        <dbReference type="ARBA" id="ARBA00022553"/>
    </source>
</evidence>
<sequence>MVEDNESCGSRVHDVASPSPSSMSQQGRQQRQKLEVYSEVLRRLKESENPEANCPGFEDQLWAHFSRLPARYALDVNVERAEDVLMHKRLLHLVHDPANRPAIEIRLVQVHPVSEGNSTYSVSSDSPDRTVNRSTKHSLHPPPAFGSSPNLEALALGVNKFDSEDDDDSVHANSKYSRPLHEITFSSDDKPKLLSQLTALLAEIGLNIQEAHAFSTIDGFSLDVFVVDGWPYEEIEELRTALEREVLKLEKQAWMGQRSFSPISEPDQPTIKPDPDYVAIPNDGTDVWEIDPQSLKFENKVASGSYGDLFKGTFCGQEVAIKVLKPERINSDLQREFAQEVFIMRKVRHKNVVQFIGACTKPPSLCIVTEFMSGGSVYDYLHKHKGVFKLPSLLKVAIDVSKGMSYLHQNNIIHRDLKAANLLMDENEVVKVADFGVARVKSQSGVMTAETGTYRWMAPEVIEHKPYDHKADVFSFGIVLWELLTGKLPYEYLTPLQAAVGVVQKGLRPTVPKHTLPKLAELLEKCWQQDPALRPDFSEIIVVLQQIAKEVADEGEGRKERLSGGFLSVLRRGHH</sequence>
<dbReference type="FunFam" id="1.10.510.10:FF:000316">
    <property type="entry name" value="serine/threonine-protein kinase HT1"/>
    <property type="match status" value="1"/>
</dbReference>
<dbReference type="InterPro" id="IPR000719">
    <property type="entry name" value="Prot_kinase_dom"/>
</dbReference>
<dbReference type="SUPFAM" id="SSF56112">
    <property type="entry name" value="Protein kinase-like (PK-like)"/>
    <property type="match status" value="1"/>
</dbReference>
<protein>
    <recommendedName>
        <fullName evidence="2">non-specific serine/threonine protein kinase</fullName>
        <ecNumber evidence="2">2.7.11.1</ecNumber>
    </recommendedName>
</protein>
<keyword evidence="4" id="KW-0597">Phosphoprotein</keyword>
<dbReference type="InterPro" id="IPR045865">
    <property type="entry name" value="ACT-like_dom_sf"/>
</dbReference>
<dbReference type="Pfam" id="PF07714">
    <property type="entry name" value="PK_Tyr_Ser-Thr"/>
    <property type="match status" value="1"/>
</dbReference>
<evidence type="ECO:0000256" key="1">
    <source>
        <dbReference type="ARBA" id="ARBA00010507"/>
    </source>
</evidence>
<feature type="compositionally biased region" description="Low complexity" evidence="11">
    <location>
        <begin position="17"/>
        <end position="29"/>
    </location>
</feature>
<comment type="caution">
    <text evidence="14">The sequence shown here is derived from an EMBL/GenBank/DDBJ whole genome shotgun (WGS) entry which is preliminary data.</text>
</comment>
<reference evidence="14 15" key="1">
    <citation type="submission" date="2021-09" db="EMBL/GenBank/DDBJ databases">
        <title>Genomic insights and catalytic innovation underlie evolution of tropane alkaloids biosynthesis.</title>
        <authorList>
            <person name="Wang Y.-J."/>
            <person name="Tian T."/>
            <person name="Huang J.-P."/>
            <person name="Huang S.-X."/>
        </authorList>
    </citation>
    <scope>NUCLEOTIDE SEQUENCE [LARGE SCALE GENOMIC DNA]</scope>
    <source>
        <strain evidence="14">KIB-2018</strain>
        <tissue evidence="14">Leaf</tissue>
    </source>
</reference>
<keyword evidence="8" id="KW-0067">ATP-binding</keyword>
<keyword evidence="15" id="KW-1185">Reference proteome</keyword>
<evidence type="ECO:0000256" key="5">
    <source>
        <dbReference type="ARBA" id="ARBA00022679"/>
    </source>
</evidence>
<evidence type="ECO:0000256" key="10">
    <source>
        <dbReference type="ARBA" id="ARBA00048679"/>
    </source>
</evidence>
<dbReference type="InterPro" id="IPR001245">
    <property type="entry name" value="Ser-Thr/Tyr_kinase_cat_dom"/>
</dbReference>
<organism evidence="14 15">
    <name type="scientific">Erythroxylum novogranatense</name>
    <dbReference type="NCBI Taxonomy" id="1862640"/>
    <lineage>
        <taxon>Eukaryota</taxon>
        <taxon>Viridiplantae</taxon>
        <taxon>Streptophyta</taxon>
        <taxon>Embryophyta</taxon>
        <taxon>Tracheophyta</taxon>
        <taxon>Spermatophyta</taxon>
        <taxon>Magnoliopsida</taxon>
        <taxon>eudicotyledons</taxon>
        <taxon>Gunneridae</taxon>
        <taxon>Pentapetalae</taxon>
        <taxon>rosids</taxon>
        <taxon>fabids</taxon>
        <taxon>Malpighiales</taxon>
        <taxon>Erythroxylaceae</taxon>
        <taxon>Erythroxylum</taxon>
    </lineage>
</organism>
<feature type="compositionally biased region" description="Polar residues" evidence="11">
    <location>
        <begin position="116"/>
        <end position="125"/>
    </location>
</feature>
<dbReference type="InterPro" id="IPR008271">
    <property type="entry name" value="Ser/Thr_kinase_AS"/>
</dbReference>
<evidence type="ECO:0000256" key="11">
    <source>
        <dbReference type="SAM" id="MobiDB-lite"/>
    </source>
</evidence>
<evidence type="ECO:0000259" key="13">
    <source>
        <dbReference type="PROSITE" id="PS51671"/>
    </source>
</evidence>
<dbReference type="InterPro" id="IPR051681">
    <property type="entry name" value="Ser/Thr_Kinases-Pseudokinases"/>
</dbReference>
<dbReference type="InterPro" id="IPR002912">
    <property type="entry name" value="ACT_dom"/>
</dbReference>
<feature type="domain" description="ACT" evidence="13">
    <location>
        <begin position="182"/>
        <end position="257"/>
    </location>
</feature>
<evidence type="ECO:0000256" key="9">
    <source>
        <dbReference type="ARBA" id="ARBA00047899"/>
    </source>
</evidence>
<dbReference type="EMBL" id="JAIWQS010000005">
    <property type="protein sequence ID" value="KAJ8765110.1"/>
    <property type="molecule type" value="Genomic_DNA"/>
</dbReference>
<dbReference type="SMART" id="SM00220">
    <property type="entry name" value="S_TKc"/>
    <property type="match status" value="1"/>
</dbReference>
<keyword evidence="5" id="KW-0808">Transferase</keyword>
<dbReference type="PANTHER" id="PTHR44329">
    <property type="entry name" value="SERINE/THREONINE-PROTEIN KINASE TNNI3K-RELATED"/>
    <property type="match status" value="1"/>
</dbReference>
<dbReference type="Proteomes" id="UP001159364">
    <property type="component" value="Linkage Group LG05"/>
</dbReference>
<evidence type="ECO:0000313" key="14">
    <source>
        <dbReference type="EMBL" id="KAJ8765110.1"/>
    </source>
</evidence>
<dbReference type="EC" id="2.7.11.1" evidence="2"/>
<keyword evidence="7" id="KW-0418">Kinase</keyword>
<accession>A0AAV8TFT3</accession>
<name>A0AAV8TFT3_9ROSI</name>
<dbReference type="GO" id="GO:0004674">
    <property type="term" value="F:protein serine/threonine kinase activity"/>
    <property type="evidence" value="ECO:0007669"/>
    <property type="project" value="UniProtKB-KW"/>
</dbReference>
<dbReference type="PROSITE" id="PS51671">
    <property type="entry name" value="ACT"/>
    <property type="match status" value="1"/>
</dbReference>
<dbReference type="Gene3D" id="3.30.70.260">
    <property type="match status" value="1"/>
</dbReference>
<dbReference type="PRINTS" id="PR00109">
    <property type="entry name" value="TYRKINASE"/>
</dbReference>
<evidence type="ECO:0000256" key="7">
    <source>
        <dbReference type="ARBA" id="ARBA00022777"/>
    </source>
</evidence>
<keyword evidence="6" id="KW-0547">Nucleotide-binding</keyword>
<keyword evidence="3" id="KW-0723">Serine/threonine-protein kinase</keyword>
<feature type="region of interest" description="Disordered" evidence="11">
    <location>
        <begin position="1"/>
        <end position="34"/>
    </location>
</feature>
<gene>
    <name evidence="14" type="ORF">K2173_010596</name>
</gene>
<dbReference type="AlphaFoldDB" id="A0AAV8TFT3"/>
<dbReference type="FunFam" id="3.30.200.20:FF:000060">
    <property type="entry name" value="Serine/threonine-protein kinase isoform 1"/>
    <property type="match status" value="1"/>
</dbReference>
<evidence type="ECO:0000256" key="2">
    <source>
        <dbReference type="ARBA" id="ARBA00012513"/>
    </source>
</evidence>
<feature type="region of interest" description="Disordered" evidence="11">
    <location>
        <begin position="116"/>
        <end position="149"/>
    </location>
</feature>
<comment type="catalytic activity">
    <reaction evidence="10">
        <text>L-seryl-[protein] + ATP = O-phospho-L-seryl-[protein] + ADP + H(+)</text>
        <dbReference type="Rhea" id="RHEA:17989"/>
        <dbReference type="Rhea" id="RHEA-COMP:9863"/>
        <dbReference type="Rhea" id="RHEA-COMP:11604"/>
        <dbReference type="ChEBI" id="CHEBI:15378"/>
        <dbReference type="ChEBI" id="CHEBI:29999"/>
        <dbReference type="ChEBI" id="CHEBI:30616"/>
        <dbReference type="ChEBI" id="CHEBI:83421"/>
        <dbReference type="ChEBI" id="CHEBI:456216"/>
        <dbReference type="EC" id="2.7.11.1"/>
    </reaction>
</comment>
<dbReference type="PANTHER" id="PTHR44329:SF128">
    <property type="entry name" value="SERINE_THREONINE-PROTEIN KINASE STY46"/>
    <property type="match status" value="1"/>
</dbReference>
<evidence type="ECO:0000256" key="8">
    <source>
        <dbReference type="ARBA" id="ARBA00022840"/>
    </source>
</evidence>
<dbReference type="InterPro" id="IPR011009">
    <property type="entry name" value="Kinase-like_dom_sf"/>
</dbReference>
<dbReference type="CDD" id="cd04928">
    <property type="entry name" value="ACT_TyrKc"/>
    <property type="match status" value="1"/>
</dbReference>
<dbReference type="PROSITE" id="PS50011">
    <property type="entry name" value="PROTEIN_KINASE_DOM"/>
    <property type="match status" value="1"/>
</dbReference>
<dbReference type="SUPFAM" id="SSF55021">
    <property type="entry name" value="ACT-like"/>
    <property type="match status" value="1"/>
</dbReference>
<feature type="domain" description="Protein kinase" evidence="12">
    <location>
        <begin position="295"/>
        <end position="548"/>
    </location>
</feature>
<proteinExistence type="inferred from homology"/>
<dbReference type="Gene3D" id="1.10.510.10">
    <property type="entry name" value="Transferase(Phosphotransferase) domain 1"/>
    <property type="match status" value="1"/>
</dbReference>
<evidence type="ECO:0000259" key="12">
    <source>
        <dbReference type="PROSITE" id="PS50011"/>
    </source>
</evidence>
<comment type="catalytic activity">
    <reaction evidence="9">
        <text>L-threonyl-[protein] + ATP = O-phospho-L-threonyl-[protein] + ADP + H(+)</text>
        <dbReference type="Rhea" id="RHEA:46608"/>
        <dbReference type="Rhea" id="RHEA-COMP:11060"/>
        <dbReference type="Rhea" id="RHEA-COMP:11605"/>
        <dbReference type="ChEBI" id="CHEBI:15378"/>
        <dbReference type="ChEBI" id="CHEBI:30013"/>
        <dbReference type="ChEBI" id="CHEBI:30616"/>
        <dbReference type="ChEBI" id="CHEBI:61977"/>
        <dbReference type="ChEBI" id="CHEBI:456216"/>
        <dbReference type="EC" id="2.7.11.1"/>
    </reaction>
</comment>
<evidence type="ECO:0000256" key="6">
    <source>
        <dbReference type="ARBA" id="ARBA00022741"/>
    </source>
</evidence>
<dbReference type="Gene3D" id="3.30.200.20">
    <property type="entry name" value="Phosphorylase Kinase, domain 1"/>
    <property type="match status" value="1"/>
</dbReference>
<comment type="similarity">
    <text evidence="1">Belongs to the protein kinase superfamily. TKL Ser/Thr protein kinase family. RAF subfamily.</text>
</comment>
<evidence type="ECO:0000313" key="15">
    <source>
        <dbReference type="Proteomes" id="UP001159364"/>
    </source>
</evidence>